<dbReference type="EMBL" id="UFYW01000001">
    <property type="protein sequence ID" value="STD82221.1"/>
    <property type="molecule type" value="Genomic_DNA"/>
</dbReference>
<proteinExistence type="predicted"/>
<sequence>MTSYLIEPMVKHLFCFVNIITKSVNLVAFFYNFDEKRVGLSFIINDIFPIPQKKLICFLEKTDLNLDLDQSRR</sequence>
<dbReference type="AlphaFoldDB" id="A0A376GUJ0"/>
<evidence type="ECO:0000313" key="1">
    <source>
        <dbReference type="EMBL" id="STD82221.1"/>
    </source>
</evidence>
<organism evidence="1 2">
    <name type="scientific">Enterococcus gallinarum</name>
    <dbReference type="NCBI Taxonomy" id="1353"/>
    <lineage>
        <taxon>Bacteria</taxon>
        <taxon>Bacillati</taxon>
        <taxon>Bacillota</taxon>
        <taxon>Bacilli</taxon>
        <taxon>Lactobacillales</taxon>
        <taxon>Enterococcaceae</taxon>
        <taxon>Enterococcus</taxon>
    </lineage>
</organism>
<reference evidence="1 2" key="1">
    <citation type="submission" date="2018-06" db="EMBL/GenBank/DDBJ databases">
        <authorList>
            <consortium name="Pathogen Informatics"/>
            <person name="Doyle S."/>
        </authorList>
    </citation>
    <scope>NUCLEOTIDE SEQUENCE [LARGE SCALE GENOMIC DNA]</scope>
    <source>
        <strain evidence="1 2">NCTC12360</strain>
    </source>
</reference>
<dbReference type="Proteomes" id="UP000254807">
    <property type="component" value="Unassembled WGS sequence"/>
</dbReference>
<keyword evidence="2" id="KW-1185">Reference proteome</keyword>
<evidence type="ECO:0000313" key="2">
    <source>
        <dbReference type="Proteomes" id="UP000254807"/>
    </source>
</evidence>
<protein>
    <submittedName>
        <fullName evidence="1">Uncharacterized protein</fullName>
    </submittedName>
</protein>
<gene>
    <name evidence="1" type="ORF">NCTC12360_00641</name>
</gene>
<name>A0A376GUJ0_ENTGA</name>
<accession>A0A376GUJ0</accession>